<evidence type="ECO:0000256" key="2">
    <source>
        <dbReference type="SAM" id="Phobius"/>
    </source>
</evidence>
<dbReference type="RefSeq" id="XP_068361553.1">
    <property type="nucleotide sequence ID" value="XM_068502959.1"/>
</dbReference>
<feature type="compositionally biased region" description="Low complexity" evidence="1">
    <location>
        <begin position="330"/>
        <end position="346"/>
    </location>
</feature>
<comment type="caution">
    <text evidence="3">The sequence shown here is derived from an EMBL/GenBank/DDBJ whole genome shotgun (WGS) entry which is preliminary data.</text>
</comment>
<reference evidence="3" key="1">
    <citation type="submission" date="2016-10" db="EMBL/GenBank/DDBJ databases">
        <authorList>
            <person name="Benchimol M."/>
            <person name="Almeida L.G."/>
            <person name="Vasconcelos A.T."/>
            <person name="Perreira-Neves A."/>
            <person name="Rosa I.A."/>
            <person name="Tasca T."/>
            <person name="Bogo M.R."/>
            <person name="de Souza W."/>
        </authorList>
    </citation>
    <scope>NUCLEOTIDE SEQUENCE [LARGE SCALE GENOMIC DNA]</scope>
    <source>
        <strain evidence="3">K</strain>
    </source>
</reference>
<feature type="transmembrane region" description="Helical" evidence="2">
    <location>
        <begin position="368"/>
        <end position="388"/>
    </location>
</feature>
<proteinExistence type="predicted"/>
<sequence>MSVRSTQFTNFLMSPLAFNRDSSQYLYECREISQKSTVSDGSIVFVRHCIFDKCSAFFEITAATVNIETSVFKESGAGNDYGIQITSYSHDACSISISNTSFFQNDFKNLFYVNNFSFFSLKYSEVNGNKCDTCFNIKPASKYALNVIFCNFLNSQSTSTGSSAKYPTLFEGVNTITIEKSYFSNVQVVMPYVETPQGNLASAFIIDCSLEGAKPEGIDGNFIVTSGATKIPINTILTPDCEALPTLNIVWPTRSPPPTQTPSASASPSVSMSPSPSDSPSVSMTPVATPSTIPHQTGVATASPDATFSPSASPEATQSPSPSFSPMQTPSQSPSASVSASASMSPEQTPPMSPMATSTPKPTPNVPLILEIVIPLAIALIVIPIILYKCIRKIQDMLSDDDYDMGVRLQFHTDGDDSQTTSDRSNPLALDSESFDGDNTDDEQDFFNVRPRRRDVLFLHAKENYSETTSSSTL</sequence>
<feature type="region of interest" description="Disordered" evidence="1">
    <location>
        <begin position="412"/>
        <end position="445"/>
    </location>
</feature>
<accession>A0A1J4KAF4</accession>
<evidence type="ECO:0000313" key="3">
    <source>
        <dbReference type="EMBL" id="OHT08417.1"/>
    </source>
</evidence>
<feature type="compositionally biased region" description="Acidic residues" evidence="1">
    <location>
        <begin position="433"/>
        <end position="445"/>
    </location>
</feature>
<keyword evidence="2" id="KW-1133">Transmembrane helix</keyword>
<keyword evidence="2" id="KW-0812">Transmembrane</keyword>
<keyword evidence="2" id="KW-0472">Membrane</keyword>
<organism evidence="3 4">
    <name type="scientific">Tritrichomonas foetus</name>
    <dbReference type="NCBI Taxonomy" id="1144522"/>
    <lineage>
        <taxon>Eukaryota</taxon>
        <taxon>Metamonada</taxon>
        <taxon>Parabasalia</taxon>
        <taxon>Tritrichomonadida</taxon>
        <taxon>Tritrichomonadidae</taxon>
        <taxon>Tritrichomonas</taxon>
    </lineage>
</organism>
<dbReference type="GeneID" id="94837663"/>
<feature type="compositionally biased region" description="Polar residues" evidence="1">
    <location>
        <begin position="288"/>
        <end position="329"/>
    </location>
</feature>
<gene>
    <name evidence="3" type="ORF">TRFO_23101</name>
</gene>
<dbReference type="Proteomes" id="UP000179807">
    <property type="component" value="Unassembled WGS sequence"/>
</dbReference>
<dbReference type="VEuPathDB" id="TrichDB:TRFO_23101"/>
<name>A0A1J4KAF4_9EUKA</name>
<dbReference type="EMBL" id="MLAK01000668">
    <property type="protein sequence ID" value="OHT08417.1"/>
    <property type="molecule type" value="Genomic_DNA"/>
</dbReference>
<protein>
    <submittedName>
        <fullName evidence="3">Uncharacterized protein</fullName>
    </submittedName>
</protein>
<dbReference type="AlphaFoldDB" id="A0A1J4KAF4"/>
<keyword evidence="4" id="KW-1185">Reference proteome</keyword>
<evidence type="ECO:0000313" key="4">
    <source>
        <dbReference type="Proteomes" id="UP000179807"/>
    </source>
</evidence>
<evidence type="ECO:0000256" key="1">
    <source>
        <dbReference type="SAM" id="MobiDB-lite"/>
    </source>
</evidence>
<feature type="compositionally biased region" description="Low complexity" evidence="1">
    <location>
        <begin position="261"/>
        <end position="286"/>
    </location>
</feature>
<feature type="region of interest" description="Disordered" evidence="1">
    <location>
        <begin position="252"/>
        <end position="361"/>
    </location>
</feature>